<evidence type="ECO:0000256" key="2">
    <source>
        <dbReference type="SAM" id="Phobius"/>
    </source>
</evidence>
<feature type="domain" description="YdbS-like PH" evidence="3">
    <location>
        <begin position="78"/>
        <end position="157"/>
    </location>
</feature>
<dbReference type="AlphaFoldDB" id="A0A7V8REV1"/>
<comment type="caution">
    <text evidence="4">The sequence shown here is derived from an EMBL/GenBank/DDBJ whole genome shotgun (WGS) entry which is preliminary data.</text>
</comment>
<evidence type="ECO:0000259" key="3">
    <source>
        <dbReference type="Pfam" id="PF03703"/>
    </source>
</evidence>
<dbReference type="Proteomes" id="UP000589292">
    <property type="component" value="Unassembled WGS sequence"/>
</dbReference>
<keyword evidence="5" id="KW-1185">Reference proteome</keyword>
<reference evidence="4 5" key="1">
    <citation type="journal article" date="1994" name="Int. J. Syst. Bacteriol.">
        <title>Phylogenetic positions of novel aerobic, bacteriochlorophyll a-containing bacteria and description of Roseococcus thiosulfatophilus gen. nov., sp. nov., Erythromicrobium ramosum gen. nov., sp. nov., and Erythrobacter litoralis sp. nov.</title>
        <authorList>
            <person name="Yurkov V."/>
            <person name="Stackebrandt E."/>
            <person name="Holmes A."/>
            <person name="Fuerst J.A."/>
            <person name="Hugenholtz P."/>
            <person name="Golecki J."/>
            <person name="Gad'on N."/>
            <person name="Gorlenko V.M."/>
            <person name="Kompantseva E.I."/>
            <person name="Drews G."/>
        </authorList>
    </citation>
    <scope>NUCLEOTIDE SEQUENCE [LARGE SCALE GENOMIC DNA]</scope>
    <source>
        <strain evidence="4 5">KR-99</strain>
    </source>
</reference>
<feature type="transmembrane region" description="Helical" evidence="2">
    <location>
        <begin position="255"/>
        <end position="279"/>
    </location>
</feature>
<feature type="transmembrane region" description="Helical" evidence="2">
    <location>
        <begin position="199"/>
        <end position="219"/>
    </location>
</feature>
<keyword evidence="2" id="KW-0812">Transmembrane</keyword>
<dbReference type="EMBL" id="VDES01000002">
    <property type="protein sequence ID" value="MBA1375175.1"/>
    <property type="molecule type" value="Genomic_DNA"/>
</dbReference>
<evidence type="ECO:0000313" key="5">
    <source>
        <dbReference type="Proteomes" id="UP000589292"/>
    </source>
</evidence>
<name>A0A7V8REV1_9SPHN</name>
<feature type="transmembrane region" description="Helical" evidence="2">
    <location>
        <begin position="381"/>
        <end position="402"/>
    </location>
</feature>
<protein>
    <recommendedName>
        <fullName evidence="3">YdbS-like PH domain-containing protein</fullName>
    </recommendedName>
</protein>
<keyword evidence="2" id="KW-1133">Transmembrane helix</keyword>
<gene>
    <name evidence="4" type="ORF">FG486_12570</name>
</gene>
<dbReference type="PANTHER" id="PTHR34473:SF2">
    <property type="entry name" value="UPF0699 TRANSMEMBRANE PROTEIN YDBT"/>
    <property type="match status" value="1"/>
</dbReference>
<proteinExistence type="predicted"/>
<evidence type="ECO:0000256" key="1">
    <source>
        <dbReference type="SAM" id="MobiDB-lite"/>
    </source>
</evidence>
<feature type="region of interest" description="Disordered" evidence="1">
    <location>
        <begin position="163"/>
        <end position="183"/>
    </location>
</feature>
<dbReference type="InterPro" id="IPR005182">
    <property type="entry name" value="YdbS-like_PH"/>
</dbReference>
<sequence length="518" mass="56994">MSDALSADPRGALAAADAGSDRRLHPLTLMLNLVRQVPQAILGLIALRFSGPDELKPWVGLFALLALLAMVGFEFYRWWRFSYRLDPEELRIASGVFSRNVRSIPYERIQDVNLEQGPLARLVGLAKVRLETGSSGSGDEGALDSVDLAEAERLRDVIRLRKAQQADGAPSGESDAGTEATPLPQTEAPLLFGMDMKRILTAGVFNFSLVFFAVVGAVVNNLDFLMPDDFWNPRRLLDFLGLEDLFAALDLAARIASVIAALIGLVVVGLVGGIIRTVLREYGFRLERTETGFRRRRGLLTLTDVVMPLHRIQAAVIATGPIRRRFGWYELKVQSLASDSDKESDHSIAPLATADELRHVLGETRIAWETDYPAMRAVDPAMWWVPLVFALPVPILGLGISAYLASPFIALAYLLLPLVPLISWLHWRAHRYALLGDQLYVRDGFWNQQLTLLPLRRVQSVDIRQSFVGRFIGLAEIAIGVAGRSGAVTIQAIPIGDAIALREQLLGVAVRNRPSGTS</sequence>
<feature type="transmembrane region" description="Helical" evidence="2">
    <location>
        <begin position="408"/>
        <end position="427"/>
    </location>
</feature>
<organism evidence="4 5">
    <name type="scientific">Sphingomonas ursincola</name>
    <dbReference type="NCBI Taxonomy" id="56361"/>
    <lineage>
        <taxon>Bacteria</taxon>
        <taxon>Pseudomonadati</taxon>
        <taxon>Pseudomonadota</taxon>
        <taxon>Alphaproteobacteria</taxon>
        <taxon>Sphingomonadales</taxon>
        <taxon>Sphingomonadaceae</taxon>
        <taxon>Sphingomonas</taxon>
    </lineage>
</organism>
<dbReference type="Pfam" id="PF03703">
    <property type="entry name" value="bPH_2"/>
    <property type="match status" value="3"/>
</dbReference>
<dbReference type="RefSeq" id="WP_181267754.1">
    <property type="nucleotide sequence ID" value="NZ_BAAAGB010000001.1"/>
</dbReference>
<evidence type="ECO:0000313" key="4">
    <source>
        <dbReference type="EMBL" id="MBA1375175.1"/>
    </source>
</evidence>
<accession>A0A7V8REV1</accession>
<feature type="domain" description="YdbS-like PH" evidence="3">
    <location>
        <begin position="427"/>
        <end position="505"/>
    </location>
</feature>
<dbReference type="PANTHER" id="PTHR34473">
    <property type="entry name" value="UPF0699 TRANSMEMBRANE PROTEIN YDBS"/>
    <property type="match status" value="1"/>
</dbReference>
<feature type="domain" description="YdbS-like PH" evidence="3">
    <location>
        <begin position="283"/>
        <end position="358"/>
    </location>
</feature>
<keyword evidence="2" id="KW-0472">Membrane</keyword>
<feature type="transmembrane region" description="Helical" evidence="2">
    <location>
        <begin position="58"/>
        <end position="76"/>
    </location>
</feature>